<accession>A0ABX1TR01</accession>
<dbReference type="Gene3D" id="1.10.1130.10">
    <property type="entry name" value="Flavocytochrome C3, Chain A"/>
    <property type="match status" value="1"/>
</dbReference>
<organism evidence="3 4">
    <name type="scientific">Candidatus Accumulibacter phosphatis</name>
    <dbReference type="NCBI Taxonomy" id="327160"/>
    <lineage>
        <taxon>Bacteria</taxon>
        <taxon>Pseudomonadati</taxon>
        <taxon>Pseudomonadota</taxon>
        <taxon>Betaproteobacteria</taxon>
        <taxon>Candidatus Accumulibacter</taxon>
    </lineage>
</organism>
<comment type="caution">
    <text evidence="3">The sequence shown here is derived from an EMBL/GenBank/DDBJ whole genome shotgun (WGS) entry which is preliminary data.</text>
</comment>
<gene>
    <name evidence="3" type="ORF">E4Q23_02110</name>
</gene>
<dbReference type="PANTHER" id="PTHR35038">
    <property type="entry name" value="DISSIMILATORY SULFITE REDUCTASE SIRA"/>
    <property type="match status" value="1"/>
</dbReference>
<evidence type="ECO:0000313" key="3">
    <source>
        <dbReference type="EMBL" id="NMQ26657.1"/>
    </source>
</evidence>
<protein>
    <submittedName>
        <fullName evidence="3">Class III cytochrome C family protein</fullName>
    </submittedName>
</protein>
<dbReference type="RefSeq" id="WP_169065104.1">
    <property type="nucleotide sequence ID" value="NZ_SPMY01000006.1"/>
</dbReference>
<name>A0ABX1TR01_9PROT</name>
<feature type="region of interest" description="Disordered" evidence="2">
    <location>
        <begin position="226"/>
        <end position="253"/>
    </location>
</feature>
<keyword evidence="4" id="KW-1185">Reference proteome</keyword>
<dbReference type="InterPro" id="IPR051829">
    <property type="entry name" value="Multiheme_Cytochr_ET"/>
</dbReference>
<dbReference type="InterPro" id="IPR036280">
    <property type="entry name" value="Multihaem_cyt_sf"/>
</dbReference>
<dbReference type="SUPFAM" id="SSF48695">
    <property type="entry name" value="Multiheme cytochromes"/>
    <property type="match status" value="1"/>
</dbReference>
<evidence type="ECO:0000256" key="2">
    <source>
        <dbReference type="SAM" id="MobiDB-lite"/>
    </source>
</evidence>
<dbReference type="Gene3D" id="3.90.10.10">
    <property type="entry name" value="Cytochrome C3"/>
    <property type="match status" value="1"/>
</dbReference>
<proteinExistence type="predicted"/>
<dbReference type="EMBL" id="SPMY01000006">
    <property type="protein sequence ID" value="NMQ26657.1"/>
    <property type="molecule type" value="Genomic_DNA"/>
</dbReference>
<evidence type="ECO:0000313" key="4">
    <source>
        <dbReference type="Proteomes" id="UP000749010"/>
    </source>
</evidence>
<dbReference type="Proteomes" id="UP000749010">
    <property type="component" value="Unassembled WGS sequence"/>
</dbReference>
<evidence type="ECO:0000256" key="1">
    <source>
        <dbReference type="ARBA" id="ARBA00022729"/>
    </source>
</evidence>
<keyword evidence="1" id="KW-0732">Signal</keyword>
<sequence>MSRIVKIILAANLIALAILAFVYPQLMVAPGTLIPGHQQLDADCFACHTPLMGASSELCISCHKPADIGRLTTVGLPIAKPLTTTPFHQKLATQDCVACHSDHAGVRRFRQQGRFNHALLKKDTLQQCQSCHKAPADSLHQQISGNCSQCHNQEKWLPASFDHNKYFVLDRDHNARCVTCHLGNDYSRYTCYGCHEHSLANIRRKHIEEGIRDFDNCVECHRSADEDDIKGSHGEREGKRDGKRGRKEHDDDD</sequence>
<reference evidence="3 4" key="1">
    <citation type="submission" date="2019-03" db="EMBL/GenBank/DDBJ databases">
        <title>Metabolic reconstructions from genomes of highly enriched 'Candidatus Accumulibacter' and 'Candidatus Competibacter' bioreactor populations.</title>
        <authorList>
            <person name="Annavajhala M.K."/>
            <person name="Welles L."/>
            <person name="Abbas B."/>
            <person name="Sorokin D."/>
            <person name="Park H."/>
            <person name="Van Loosdrecht M."/>
            <person name="Chandran K."/>
        </authorList>
    </citation>
    <scope>NUCLEOTIDE SEQUENCE [LARGE SCALE GENOMIC DNA]</scope>
    <source>
        <strain evidence="3 4">SBR_S</strain>
    </source>
</reference>
<feature type="compositionally biased region" description="Basic and acidic residues" evidence="2">
    <location>
        <begin position="226"/>
        <end position="240"/>
    </location>
</feature>